<keyword evidence="3" id="KW-1185">Reference proteome</keyword>
<accession>A0ABW1AS97</accession>
<dbReference type="RefSeq" id="WP_096450387.1">
    <property type="nucleotide sequence ID" value="NZ_JBHSOG010000044.1"/>
</dbReference>
<gene>
    <name evidence="2" type="ORF">ACFPTN_11165</name>
</gene>
<dbReference type="EMBL" id="JBHSOG010000044">
    <property type="protein sequence ID" value="MFC5769934.1"/>
    <property type="molecule type" value="Genomic_DNA"/>
</dbReference>
<protein>
    <recommendedName>
        <fullName evidence="4">DUF485 domain-containing protein</fullName>
    </recommendedName>
</protein>
<feature type="transmembrane region" description="Helical" evidence="1">
    <location>
        <begin position="44"/>
        <end position="63"/>
    </location>
</feature>
<keyword evidence="1" id="KW-0812">Transmembrane</keyword>
<reference evidence="3" key="1">
    <citation type="journal article" date="2019" name="Int. J. Syst. Evol. Microbiol.">
        <title>The Global Catalogue of Microorganisms (GCM) 10K type strain sequencing project: providing services to taxonomists for standard genome sequencing and annotation.</title>
        <authorList>
            <consortium name="The Broad Institute Genomics Platform"/>
            <consortium name="The Broad Institute Genome Sequencing Center for Infectious Disease"/>
            <person name="Wu L."/>
            <person name="Ma J."/>
        </authorList>
    </citation>
    <scope>NUCLEOTIDE SEQUENCE [LARGE SCALE GENOMIC DNA]</scope>
    <source>
        <strain evidence="3">SHR3</strain>
    </source>
</reference>
<sequence>MPQPTLKQRKTFALIRIIGGLFAAFYLGYVVVANLAAGVPFDRTLMFTALVAVAGFAYAAWYLRDLSAVAREERERPPE</sequence>
<evidence type="ECO:0000313" key="2">
    <source>
        <dbReference type="EMBL" id="MFC5769934.1"/>
    </source>
</evidence>
<dbReference type="Proteomes" id="UP001595974">
    <property type="component" value="Unassembled WGS sequence"/>
</dbReference>
<evidence type="ECO:0008006" key="4">
    <source>
        <dbReference type="Google" id="ProtNLM"/>
    </source>
</evidence>
<proteinExistence type="predicted"/>
<keyword evidence="1" id="KW-1133">Transmembrane helix</keyword>
<keyword evidence="1" id="KW-0472">Membrane</keyword>
<feature type="transmembrane region" description="Helical" evidence="1">
    <location>
        <begin position="12"/>
        <end position="32"/>
    </location>
</feature>
<name>A0ABW1AS97_9RHOO</name>
<evidence type="ECO:0000256" key="1">
    <source>
        <dbReference type="SAM" id="Phobius"/>
    </source>
</evidence>
<organism evidence="2 3">
    <name type="scientific">Thauera sinica</name>
    <dbReference type="NCBI Taxonomy" id="2665146"/>
    <lineage>
        <taxon>Bacteria</taxon>
        <taxon>Pseudomonadati</taxon>
        <taxon>Pseudomonadota</taxon>
        <taxon>Betaproteobacteria</taxon>
        <taxon>Rhodocyclales</taxon>
        <taxon>Zoogloeaceae</taxon>
        <taxon>Thauera</taxon>
    </lineage>
</organism>
<comment type="caution">
    <text evidence="2">The sequence shown here is derived from an EMBL/GenBank/DDBJ whole genome shotgun (WGS) entry which is preliminary data.</text>
</comment>
<evidence type="ECO:0000313" key="3">
    <source>
        <dbReference type="Proteomes" id="UP001595974"/>
    </source>
</evidence>